<dbReference type="Pfam" id="PF11807">
    <property type="entry name" value="UstYa"/>
    <property type="match status" value="1"/>
</dbReference>
<evidence type="ECO:0000256" key="3">
    <source>
        <dbReference type="SAM" id="Phobius"/>
    </source>
</evidence>
<gene>
    <name evidence="4" type="ORF">LTR77_009524</name>
</gene>
<dbReference type="InterPro" id="IPR021765">
    <property type="entry name" value="UstYa-like"/>
</dbReference>
<protein>
    <submittedName>
        <fullName evidence="4">Uncharacterized protein</fullName>
    </submittedName>
</protein>
<name>A0AAV9P207_9PEZI</name>
<dbReference type="PANTHER" id="PTHR33365">
    <property type="entry name" value="YALI0B05434P"/>
    <property type="match status" value="1"/>
</dbReference>
<accession>A0AAV9P207</accession>
<evidence type="ECO:0000256" key="1">
    <source>
        <dbReference type="ARBA" id="ARBA00004685"/>
    </source>
</evidence>
<sequence>MSLSPNISAAGRFIGHRRGRSSAVDIQINGLDEPQEKTSEGLQPLLEHEKYDRLPERRPRNNAFLAALWAASLIFTCLITWLLTRLYYDRASEGFAAGFPTELRAARSAISTSIQQFTGSLDFNGHHGFVPPDSPSLAYMGSGPSIDAAWDTLTADRYFLLTDDEAREAYGADPAQYWNVHHGGYVAGLDVLHSLHCVNHLRMSLYPDVYPQDPVDGVMQ</sequence>
<keyword evidence="3" id="KW-0812">Transmembrane</keyword>
<keyword evidence="3" id="KW-1133">Transmembrane helix</keyword>
<evidence type="ECO:0000256" key="2">
    <source>
        <dbReference type="ARBA" id="ARBA00035112"/>
    </source>
</evidence>
<proteinExistence type="inferred from homology"/>
<reference evidence="4 5" key="1">
    <citation type="submission" date="2023-08" db="EMBL/GenBank/DDBJ databases">
        <title>Black Yeasts Isolated from many extreme environments.</title>
        <authorList>
            <person name="Coleine C."/>
            <person name="Stajich J.E."/>
            <person name="Selbmann L."/>
        </authorList>
    </citation>
    <scope>NUCLEOTIDE SEQUENCE [LARGE SCALE GENOMIC DNA]</scope>
    <source>
        <strain evidence="4 5">CCFEE 5935</strain>
    </source>
</reference>
<evidence type="ECO:0000313" key="5">
    <source>
        <dbReference type="Proteomes" id="UP001337655"/>
    </source>
</evidence>
<keyword evidence="3" id="KW-0472">Membrane</keyword>
<organism evidence="4 5">
    <name type="scientific">Saxophila tyrrhenica</name>
    <dbReference type="NCBI Taxonomy" id="1690608"/>
    <lineage>
        <taxon>Eukaryota</taxon>
        <taxon>Fungi</taxon>
        <taxon>Dikarya</taxon>
        <taxon>Ascomycota</taxon>
        <taxon>Pezizomycotina</taxon>
        <taxon>Dothideomycetes</taxon>
        <taxon>Dothideomycetidae</taxon>
        <taxon>Mycosphaerellales</taxon>
        <taxon>Extremaceae</taxon>
        <taxon>Saxophila</taxon>
    </lineage>
</organism>
<comment type="pathway">
    <text evidence="1">Mycotoxin biosynthesis.</text>
</comment>
<dbReference type="Proteomes" id="UP001337655">
    <property type="component" value="Unassembled WGS sequence"/>
</dbReference>
<dbReference type="GeneID" id="89930855"/>
<dbReference type="GO" id="GO:0043386">
    <property type="term" value="P:mycotoxin biosynthetic process"/>
    <property type="evidence" value="ECO:0007669"/>
    <property type="project" value="InterPro"/>
</dbReference>
<dbReference type="RefSeq" id="XP_064655056.1">
    <property type="nucleotide sequence ID" value="XM_064806751.1"/>
</dbReference>
<dbReference type="EMBL" id="JAVRRT010000018">
    <property type="protein sequence ID" value="KAK5164860.1"/>
    <property type="molecule type" value="Genomic_DNA"/>
</dbReference>
<evidence type="ECO:0000313" key="4">
    <source>
        <dbReference type="EMBL" id="KAK5164860.1"/>
    </source>
</evidence>
<dbReference type="PANTHER" id="PTHR33365:SF4">
    <property type="entry name" value="CYCLOCHLOROTINE BIOSYNTHESIS PROTEIN O"/>
    <property type="match status" value="1"/>
</dbReference>
<keyword evidence="5" id="KW-1185">Reference proteome</keyword>
<feature type="transmembrane region" description="Helical" evidence="3">
    <location>
        <begin position="63"/>
        <end position="83"/>
    </location>
</feature>
<comment type="caution">
    <text evidence="4">The sequence shown here is derived from an EMBL/GenBank/DDBJ whole genome shotgun (WGS) entry which is preliminary data.</text>
</comment>
<dbReference type="AlphaFoldDB" id="A0AAV9P207"/>
<comment type="similarity">
    <text evidence="2">Belongs to the ustYa family.</text>
</comment>